<comment type="catalytic activity">
    <reaction evidence="16 17">
        <text>a ubiquinone + NADH + 5 H(+)(in) = a ubiquinol + NAD(+) + 4 H(+)(out)</text>
        <dbReference type="Rhea" id="RHEA:29091"/>
        <dbReference type="Rhea" id="RHEA-COMP:9565"/>
        <dbReference type="Rhea" id="RHEA-COMP:9566"/>
        <dbReference type="ChEBI" id="CHEBI:15378"/>
        <dbReference type="ChEBI" id="CHEBI:16389"/>
        <dbReference type="ChEBI" id="CHEBI:17976"/>
        <dbReference type="ChEBI" id="CHEBI:57540"/>
        <dbReference type="ChEBI" id="CHEBI:57945"/>
        <dbReference type="EC" id="7.1.1.2"/>
    </reaction>
</comment>
<feature type="transmembrane region" description="Helical" evidence="17">
    <location>
        <begin position="248"/>
        <end position="270"/>
    </location>
</feature>
<keyword evidence="11 17" id="KW-1133">Transmembrane helix</keyword>
<protein>
    <recommendedName>
        <fullName evidence="5 17">NADH-ubiquinone oxidoreductase chain 4</fullName>
        <ecNumber evidence="4 17">7.1.1.2</ecNumber>
    </recommendedName>
</protein>
<keyword evidence="8 17" id="KW-0812">Transmembrane</keyword>
<evidence type="ECO:0000256" key="8">
    <source>
        <dbReference type="ARBA" id="ARBA00022692"/>
    </source>
</evidence>
<keyword evidence="15 17" id="KW-0472">Membrane</keyword>
<feature type="transmembrane region" description="Helical" evidence="17">
    <location>
        <begin position="220"/>
        <end position="242"/>
    </location>
</feature>
<evidence type="ECO:0000256" key="7">
    <source>
        <dbReference type="ARBA" id="ARBA00022660"/>
    </source>
</evidence>
<feature type="transmembrane region" description="Helical" evidence="17">
    <location>
        <begin position="24"/>
        <end position="45"/>
    </location>
</feature>
<dbReference type="InterPro" id="IPR003918">
    <property type="entry name" value="NADH_UbQ_OxRdtase"/>
</dbReference>
<feature type="domain" description="NADH:quinone oxidoreductase/Mrp antiporter transmembrane" evidence="18">
    <location>
        <begin position="109"/>
        <end position="395"/>
    </location>
</feature>
<keyword evidence="10 17" id="KW-0249">Electron transport</keyword>
<feature type="domain" description="NADH:ubiquinone oxidoreductase chain 4 N-terminal" evidence="19">
    <location>
        <begin position="5"/>
        <end position="105"/>
    </location>
</feature>
<evidence type="ECO:0000256" key="9">
    <source>
        <dbReference type="ARBA" id="ARBA00022967"/>
    </source>
</evidence>
<evidence type="ECO:0000256" key="13">
    <source>
        <dbReference type="ARBA" id="ARBA00023075"/>
    </source>
</evidence>
<evidence type="ECO:0000259" key="19">
    <source>
        <dbReference type="Pfam" id="PF01059"/>
    </source>
</evidence>
<feature type="transmembrane region" description="Helical" evidence="17">
    <location>
        <begin position="87"/>
        <end position="107"/>
    </location>
</feature>
<dbReference type="PANTHER" id="PTHR43507">
    <property type="entry name" value="NADH-UBIQUINONE OXIDOREDUCTASE CHAIN 4"/>
    <property type="match status" value="1"/>
</dbReference>
<keyword evidence="6 17" id="KW-0813">Transport</keyword>
<sequence>MNCYMMKKNFYSMFLIPFSMMQKFWNSTIFCYLWGDYIFILGSYNMEWSHLSYYVGCDLLSFWLIILSFWIFSFMFMSSMMIKKKKFFNLFIFMIIILMLFLFLTFSVNNLPLFYLFFECSLIPVLLLLMGWGSQLDRIMAGLYLLFYTLFTSLPLLLSIIYIFYLDKTLCFLMFFENMFYMKYMYLYFSMILAFLVKLPMFFVHLWLPKAHVEAPVSGSMILAGVMLNLASVWVITSIYNFMNTSMYFYFILISISMIGGIIVSLICLFEVDLKSLIAYSSVAHMSIFLGGFMTLMNLDVCGSFLIMISHGLCSSGLFCLVNIIFERSGSQSILINKGLINFMPSMSLWWFLLCSSNMSAPPYLNLLGEIMLINSMISWNWMLLIMLMILSFFSDSYTLYLYSFTQHGSLNFNLYSFTQGYLREFLLLFLYWVPLNFLILNNELFIMSI</sequence>
<dbReference type="Pfam" id="PF00361">
    <property type="entry name" value="Proton_antipo_M"/>
    <property type="match status" value="1"/>
</dbReference>
<comment type="similarity">
    <text evidence="3 17">Belongs to the complex I subunit 4 family.</text>
</comment>
<evidence type="ECO:0000256" key="10">
    <source>
        <dbReference type="ARBA" id="ARBA00022982"/>
    </source>
</evidence>
<feature type="transmembrane region" description="Helical" evidence="17">
    <location>
        <begin position="305"/>
        <end position="326"/>
    </location>
</feature>
<keyword evidence="7 17" id="KW-0679">Respiratory chain</keyword>
<feature type="transmembrane region" description="Helical" evidence="17">
    <location>
        <begin position="377"/>
        <end position="401"/>
    </location>
</feature>
<comment type="function">
    <text evidence="1">Core subunit of the mitochondrial membrane respiratory chain NADH dehydrogenase (Complex I) that is believed to belong to the minimal assembly required for catalysis. Complex I functions in the transfer of electrons from NADH to the respiratory chain. The immediate electron acceptor for the enzyme is believed to be ubiquinone.</text>
</comment>
<evidence type="ECO:0000256" key="16">
    <source>
        <dbReference type="ARBA" id="ARBA00049551"/>
    </source>
</evidence>
<evidence type="ECO:0000259" key="18">
    <source>
        <dbReference type="Pfam" id="PF00361"/>
    </source>
</evidence>
<geneLocation type="mitochondrion" evidence="20"/>
<proteinExistence type="inferred from homology"/>
<feature type="transmembrane region" description="Helical" evidence="17">
    <location>
        <begin position="51"/>
        <end position="75"/>
    </location>
</feature>
<accession>A0A7G5VU07</accession>
<reference evidence="20" key="1">
    <citation type="submission" date="2020-07" db="EMBL/GenBank/DDBJ databases">
        <title>Nearly complete mitochondrial genome of Colochela zhongi Wei, 2015 (Hymenoptera: Tenthredinidae) and phylogenetic analysis.</title>
        <authorList>
            <person name="Niu G."/>
            <person name="Wu D."/>
            <person name="Wei M."/>
        </authorList>
    </citation>
    <scope>NUCLEOTIDE SEQUENCE</scope>
</reference>
<keyword evidence="14 17" id="KW-0496">Mitochondrion</keyword>
<dbReference type="GO" id="GO:0003954">
    <property type="term" value="F:NADH dehydrogenase activity"/>
    <property type="evidence" value="ECO:0007669"/>
    <property type="project" value="TreeGrafter"/>
</dbReference>
<evidence type="ECO:0000256" key="1">
    <source>
        <dbReference type="ARBA" id="ARBA00003257"/>
    </source>
</evidence>
<feature type="transmembrane region" description="Helical" evidence="17">
    <location>
        <begin position="347"/>
        <end position="365"/>
    </location>
</feature>
<dbReference type="AlphaFoldDB" id="A0A7G5VU07"/>
<feature type="transmembrane region" description="Helical" evidence="17">
    <location>
        <begin position="113"/>
        <end position="132"/>
    </location>
</feature>
<dbReference type="EC" id="7.1.1.2" evidence="4 17"/>
<evidence type="ECO:0000256" key="14">
    <source>
        <dbReference type="ARBA" id="ARBA00023128"/>
    </source>
</evidence>
<organism evidence="20">
    <name type="scientific">Colochela zhongi</name>
    <dbReference type="NCBI Taxonomy" id="2675636"/>
    <lineage>
        <taxon>Eukaryota</taxon>
        <taxon>Metazoa</taxon>
        <taxon>Ecdysozoa</taxon>
        <taxon>Arthropoda</taxon>
        <taxon>Hexapoda</taxon>
        <taxon>Insecta</taxon>
        <taxon>Pterygota</taxon>
        <taxon>Neoptera</taxon>
        <taxon>Endopterygota</taxon>
        <taxon>Hymenoptera</taxon>
        <taxon>Tenthredinoidea</taxon>
        <taxon>Tenthredinidae</taxon>
        <taxon>Tenthredininae</taxon>
        <taxon>Colochela</taxon>
    </lineage>
</organism>
<comment type="subcellular location">
    <subcellularLocation>
        <location evidence="2 17">Mitochondrion membrane</location>
        <topology evidence="2 17">Multi-pass membrane protein</topology>
    </subcellularLocation>
</comment>
<dbReference type="GO" id="GO:0048039">
    <property type="term" value="F:ubiquinone binding"/>
    <property type="evidence" value="ECO:0007669"/>
    <property type="project" value="TreeGrafter"/>
</dbReference>
<feature type="transmembrane region" description="Helical" evidence="17">
    <location>
        <begin position="144"/>
        <end position="165"/>
    </location>
</feature>
<keyword evidence="12 17" id="KW-0520">NAD</keyword>
<dbReference type="PRINTS" id="PR01437">
    <property type="entry name" value="NUOXDRDTASE4"/>
</dbReference>
<evidence type="ECO:0000313" key="20">
    <source>
        <dbReference type="EMBL" id="QMX77174.1"/>
    </source>
</evidence>
<keyword evidence="13 17" id="KW-0830">Ubiquinone</keyword>
<keyword evidence="9" id="KW-1278">Translocase</keyword>
<feature type="transmembrane region" description="Helical" evidence="17">
    <location>
        <begin position="277"/>
        <end position="299"/>
    </location>
</feature>
<evidence type="ECO:0000256" key="17">
    <source>
        <dbReference type="RuleBase" id="RU003297"/>
    </source>
</evidence>
<gene>
    <name evidence="20" type="primary">ND4</name>
</gene>
<feature type="transmembrane region" description="Helical" evidence="17">
    <location>
        <begin position="185"/>
        <end position="208"/>
    </location>
</feature>
<dbReference type="InterPro" id="IPR001750">
    <property type="entry name" value="ND/Mrp_TM"/>
</dbReference>
<dbReference type="GO" id="GO:0031966">
    <property type="term" value="C:mitochondrial membrane"/>
    <property type="evidence" value="ECO:0007669"/>
    <property type="project" value="UniProtKB-SubCell"/>
</dbReference>
<evidence type="ECO:0000256" key="5">
    <source>
        <dbReference type="ARBA" id="ARBA00021006"/>
    </source>
</evidence>
<evidence type="ECO:0000256" key="3">
    <source>
        <dbReference type="ARBA" id="ARBA00009025"/>
    </source>
</evidence>
<dbReference type="PANTHER" id="PTHR43507:SF20">
    <property type="entry name" value="NADH-UBIQUINONE OXIDOREDUCTASE CHAIN 4"/>
    <property type="match status" value="1"/>
</dbReference>
<name>A0A7G5VU07_9HYME</name>
<dbReference type="GO" id="GO:0015990">
    <property type="term" value="P:electron transport coupled proton transport"/>
    <property type="evidence" value="ECO:0007669"/>
    <property type="project" value="TreeGrafter"/>
</dbReference>
<dbReference type="GO" id="GO:0008137">
    <property type="term" value="F:NADH dehydrogenase (ubiquinone) activity"/>
    <property type="evidence" value="ECO:0007669"/>
    <property type="project" value="UniProtKB-UniRule"/>
</dbReference>
<evidence type="ECO:0000256" key="6">
    <source>
        <dbReference type="ARBA" id="ARBA00022448"/>
    </source>
</evidence>
<feature type="transmembrane region" description="Helical" evidence="17">
    <location>
        <begin position="422"/>
        <end position="441"/>
    </location>
</feature>
<dbReference type="GO" id="GO:0042773">
    <property type="term" value="P:ATP synthesis coupled electron transport"/>
    <property type="evidence" value="ECO:0007669"/>
    <property type="project" value="InterPro"/>
</dbReference>
<evidence type="ECO:0000256" key="15">
    <source>
        <dbReference type="ARBA" id="ARBA00023136"/>
    </source>
</evidence>
<evidence type="ECO:0000256" key="11">
    <source>
        <dbReference type="ARBA" id="ARBA00022989"/>
    </source>
</evidence>
<evidence type="ECO:0000256" key="12">
    <source>
        <dbReference type="ARBA" id="ARBA00023027"/>
    </source>
</evidence>
<evidence type="ECO:0000256" key="2">
    <source>
        <dbReference type="ARBA" id="ARBA00004225"/>
    </source>
</evidence>
<dbReference type="Pfam" id="PF01059">
    <property type="entry name" value="Oxidored_q5_N"/>
    <property type="match status" value="1"/>
</dbReference>
<dbReference type="EMBL" id="MT702984">
    <property type="protein sequence ID" value="QMX77174.1"/>
    <property type="molecule type" value="Genomic_DNA"/>
</dbReference>
<evidence type="ECO:0000256" key="4">
    <source>
        <dbReference type="ARBA" id="ARBA00012944"/>
    </source>
</evidence>
<dbReference type="InterPro" id="IPR000260">
    <property type="entry name" value="NADH4_N"/>
</dbReference>
<comment type="function">
    <text evidence="17">Core subunit of the mitochondrial membrane respiratory chain NADH dehydrogenase (Complex I) which catalyzes electron transfer from NADH through the respiratory chain, using ubiquinone as an electron acceptor. Essential for the catalytic activity and assembly of complex I.</text>
</comment>